<dbReference type="AlphaFoldDB" id="A0A183EF43"/>
<reference evidence="11" key="1">
    <citation type="submission" date="2016-06" db="UniProtKB">
        <authorList>
            <consortium name="WormBaseParasite"/>
        </authorList>
    </citation>
    <scope>IDENTIFICATION</scope>
</reference>
<dbReference type="Proteomes" id="UP000271098">
    <property type="component" value="Unassembled WGS sequence"/>
</dbReference>
<dbReference type="GO" id="GO:0005743">
    <property type="term" value="C:mitochondrial inner membrane"/>
    <property type="evidence" value="ECO:0007669"/>
    <property type="project" value="UniProtKB-SubCell"/>
</dbReference>
<keyword evidence="4" id="KW-0812">Transmembrane</keyword>
<keyword evidence="10" id="KW-1185">Reference proteome</keyword>
<evidence type="ECO:0000256" key="8">
    <source>
        <dbReference type="ARBA" id="ARBA00023136"/>
    </source>
</evidence>
<comment type="subcellular location">
    <subcellularLocation>
        <location evidence="1">Mitochondrion inner membrane</location>
        <topology evidence="1">Multi-pass membrane protein</topology>
    </subcellularLocation>
</comment>
<reference evidence="9 10" key="2">
    <citation type="submission" date="2018-11" db="EMBL/GenBank/DDBJ databases">
        <authorList>
            <consortium name="Pathogen Informatics"/>
        </authorList>
    </citation>
    <scope>NUCLEOTIDE SEQUENCE [LARGE SCALE GENOMIC DNA]</scope>
</reference>
<keyword evidence="8" id="KW-0472">Membrane</keyword>
<proteinExistence type="inferred from homology"/>
<evidence type="ECO:0000256" key="6">
    <source>
        <dbReference type="ARBA" id="ARBA00022989"/>
    </source>
</evidence>
<keyword evidence="7" id="KW-0496">Mitochondrion</keyword>
<evidence type="ECO:0000256" key="3">
    <source>
        <dbReference type="ARBA" id="ARBA00014604"/>
    </source>
</evidence>
<dbReference type="EMBL" id="UYRT01088790">
    <property type="protein sequence ID" value="VDN34141.1"/>
    <property type="molecule type" value="Genomic_DNA"/>
</dbReference>
<sequence length="239" mass="26604">MVLLQGLVFGRILMDSLARRGARPTVATARQLMLQRPRTGRRVAVHRRFKRTATNPFEANELLNRLGGSSIRCLSSKAATASTSSAATSAADALKDEVWIPVYRFRGIHYGVVAAKTKLALALSSIVLIPYKCWQFIHDYISIEHLASVSAFASFATLALIFCSRFFNRLIGVISVNESNEYVRIGYLSFWGSRRNKVLQLEDVVPLSESGAGFNSKIVPLRQYSSYVCLICITAFFQE</sequence>
<evidence type="ECO:0000313" key="10">
    <source>
        <dbReference type="Proteomes" id="UP000271098"/>
    </source>
</evidence>
<dbReference type="OrthoDB" id="6147888at2759"/>
<evidence type="ECO:0000313" key="9">
    <source>
        <dbReference type="EMBL" id="VDN34141.1"/>
    </source>
</evidence>
<evidence type="ECO:0000313" key="11">
    <source>
        <dbReference type="WBParaSite" id="GPUH_0001960901-mRNA-1"/>
    </source>
</evidence>
<evidence type="ECO:0000256" key="5">
    <source>
        <dbReference type="ARBA" id="ARBA00022792"/>
    </source>
</evidence>
<comment type="similarity">
    <text evidence="2">Belongs to the TMEM186 family.</text>
</comment>
<accession>A0A183EF43</accession>
<gene>
    <name evidence="9" type="ORF">GPUH_LOCUS19584</name>
</gene>
<dbReference type="PANTHER" id="PTHR13603">
    <property type="entry name" value="TRANSMEMBRANE PROTEIN 186"/>
    <property type="match status" value="1"/>
</dbReference>
<evidence type="ECO:0000256" key="2">
    <source>
        <dbReference type="ARBA" id="ARBA00007020"/>
    </source>
</evidence>
<keyword evidence="5" id="KW-0999">Mitochondrion inner membrane</keyword>
<dbReference type="PANTHER" id="PTHR13603:SF1">
    <property type="entry name" value="TRANSMEMBRANE PROTEIN 186"/>
    <property type="match status" value="1"/>
</dbReference>
<protein>
    <recommendedName>
        <fullName evidence="3">Transmembrane protein 186</fullName>
    </recommendedName>
</protein>
<dbReference type="WBParaSite" id="GPUH_0001960901-mRNA-1">
    <property type="protein sequence ID" value="GPUH_0001960901-mRNA-1"/>
    <property type="gene ID" value="GPUH_0001960901"/>
</dbReference>
<name>A0A183EF43_9BILA</name>
<keyword evidence="6" id="KW-1133">Transmembrane helix</keyword>
<evidence type="ECO:0000256" key="7">
    <source>
        <dbReference type="ARBA" id="ARBA00023128"/>
    </source>
</evidence>
<organism evidence="11">
    <name type="scientific">Gongylonema pulchrum</name>
    <dbReference type="NCBI Taxonomy" id="637853"/>
    <lineage>
        <taxon>Eukaryota</taxon>
        <taxon>Metazoa</taxon>
        <taxon>Ecdysozoa</taxon>
        <taxon>Nematoda</taxon>
        <taxon>Chromadorea</taxon>
        <taxon>Rhabditida</taxon>
        <taxon>Spirurina</taxon>
        <taxon>Spiruromorpha</taxon>
        <taxon>Spiruroidea</taxon>
        <taxon>Gongylonematidae</taxon>
        <taxon>Gongylonema</taxon>
    </lineage>
</organism>
<dbReference type="InterPro" id="IPR026571">
    <property type="entry name" value="Tmem186"/>
</dbReference>
<evidence type="ECO:0000256" key="1">
    <source>
        <dbReference type="ARBA" id="ARBA00004448"/>
    </source>
</evidence>
<evidence type="ECO:0000256" key="4">
    <source>
        <dbReference type="ARBA" id="ARBA00022692"/>
    </source>
</evidence>